<dbReference type="Proteomes" id="UP001604336">
    <property type="component" value="Unassembled WGS sequence"/>
</dbReference>
<gene>
    <name evidence="1" type="ORF">Adt_03917</name>
</gene>
<evidence type="ECO:0000313" key="2">
    <source>
        <dbReference type="Proteomes" id="UP001604336"/>
    </source>
</evidence>
<dbReference type="EMBL" id="JBFOLK010000001">
    <property type="protein sequence ID" value="KAL2542939.1"/>
    <property type="molecule type" value="Genomic_DNA"/>
</dbReference>
<comment type="caution">
    <text evidence="1">The sequence shown here is derived from an EMBL/GenBank/DDBJ whole genome shotgun (WGS) entry which is preliminary data.</text>
</comment>
<dbReference type="AlphaFoldDB" id="A0ABD1VZV2"/>
<name>A0ABD1VZV2_9LAMI</name>
<proteinExistence type="predicted"/>
<reference evidence="2" key="1">
    <citation type="submission" date="2024-07" db="EMBL/GenBank/DDBJ databases">
        <title>Two chromosome-level genome assemblies of Korean endemic species Abeliophyllum distichum and Forsythia ovata (Oleaceae).</title>
        <authorList>
            <person name="Jang H."/>
        </authorList>
    </citation>
    <scope>NUCLEOTIDE SEQUENCE [LARGE SCALE GENOMIC DNA]</scope>
</reference>
<organism evidence="1 2">
    <name type="scientific">Abeliophyllum distichum</name>
    <dbReference type="NCBI Taxonomy" id="126358"/>
    <lineage>
        <taxon>Eukaryota</taxon>
        <taxon>Viridiplantae</taxon>
        <taxon>Streptophyta</taxon>
        <taxon>Embryophyta</taxon>
        <taxon>Tracheophyta</taxon>
        <taxon>Spermatophyta</taxon>
        <taxon>Magnoliopsida</taxon>
        <taxon>eudicotyledons</taxon>
        <taxon>Gunneridae</taxon>
        <taxon>Pentapetalae</taxon>
        <taxon>asterids</taxon>
        <taxon>lamiids</taxon>
        <taxon>Lamiales</taxon>
        <taxon>Oleaceae</taxon>
        <taxon>Forsythieae</taxon>
        <taxon>Abeliophyllum</taxon>
    </lineage>
</organism>
<sequence length="150" mass="17796">MNMSDEELDDIVLLVKKWRGFRNNRQFQKKEDKSKRKIKRSHAMIVTNLVTRGPNAQTRRSSQKKVFQVTWDDSDEDDLEEDEVQEEIVIMCFMAIEDEVTTNNNDSYNDLSTSYDEILEEFEKLLSKYSILNNKHSLLKKVVKKLFIEL</sequence>
<keyword evidence="2" id="KW-1185">Reference proteome</keyword>
<accession>A0ABD1VZV2</accession>
<evidence type="ECO:0000313" key="1">
    <source>
        <dbReference type="EMBL" id="KAL2542939.1"/>
    </source>
</evidence>
<protein>
    <submittedName>
        <fullName evidence="1">Uncharacterized protein</fullName>
    </submittedName>
</protein>